<accession>A0AAV1RCL1</accession>
<comment type="caution">
    <text evidence="1">The sequence shown here is derived from an EMBL/GenBank/DDBJ whole genome shotgun (WGS) entry which is preliminary data.</text>
</comment>
<dbReference type="EMBL" id="CAWUPB010000913">
    <property type="protein sequence ID" value="CAK7332285.1"/>
    <property type="molecule type" value="Genomic_DNA"/>
</dbReference>
<reference evidence="1 2" key="1">
    <citation type="submission" date="2024-01" db="EMBL/GenBank/DDBJ databases">
        <authorList>
            <person name="Waweru B."/>
        </authorList>
    </citation>
    <scope>NUCLEOTIDE SEQUENCE [LARGE SCALE GENOMIC DNA]</scope>
</reference>
<evidence type="ECO:0000313" key="2">
    <source>
        <dbReference type="Proteomes" id="UP001314170"/>
    </source>
</evidence>
<dbReference type="Proteomes" id="UP001314170">
    <property type="component" value="Unassembled WGS sequence"/>
</dbReference>
<dbReference type="AlphaFoldDB" id="A0AAV1RCL1"/>
<evidence type="ECO:0000313" key="1">
    <source>
        <dbReference type="EMBL" id="CAK7332285.1"/>
    </source>
</evidence>
<gene>
    <name evidence="1" type="ORF">DCAF_LOCUS8903</name>
</gene>
<keyword evidence="2" id="KW-1185">Reference proteome</keyword>
<name>A0AAV1RCL1_9ROSI</name>
<sequence>MRFNRFVQLFASRAMRLLDPNGGKRQGIKTRLIIKQAQRASLILNGPMWDRKDLAESLTRM</sequence>
<proteinExistence type="predicted"/>
<protein>
    <submittedName>
        <fullName evidence="1">Uncharacterized protein</fullName>
    </submittedName>
</protein>
<organism evidence="1 2">
    <name type="scientific">Dovyalis caffra</name>
    <dbReference type="NCBI Taxonomy" id="77055"/>
    <lineage>
        <taxon>Eukaryota</taxon>
        <taxon>Viridiplantae</taxon>
        <taxon>Streptophyta</taxon>
        <taxon>Embryophyta</taxon>
        <taxon>Tracheophyta</taxon>
        <taxon>Spermatophyta</taxon>
        <taxon>Magnoliopsida</taxon>
        <taxon>eudicotyledons</taxon>
        <taxon>Gunneridae</taxon>
        <taxon>Pentapetalae</taxon>
        <taxon>rosids</taxon>
        <taxon>fabids</taxon>
        <taxon>Malpighiales</taxon>
        <taxon>Salicaceae</taxon>
        <taxon>Flacourtieae</taxon>
        <taxon>Dovyalis</taxon>
    </lineage>
</organism>